<organism evidence="3 4">
    <name type="scientific">Lagenidium giganteum</name>
    <dbReference type="NCBI Taxonomy" id="4803"/>
    <lineage>
        <taxon>Eukaryota</taxon>
        <taxon>Sar</taxon>
        <taxon>Stramenopiles</taxon>
        <taxon>Oomycota</taxon>
        <taxon>Peronosporomycetes</taxon>
        <taxon>Pythiales</taxon>
        <taxon>Pythiaceae</taxon>
    </lineage>
</organism>
<reference evidence="3" key="1">
    <citation type="submission" date="2022-11" db="EMBL/GenBank/DDBJ databases">
        <authorList>
            <person name="Morgan W.R."/>
            <person name="Tartar A."/>
        </authorList>
    </citation>
    <scope>NUCLEOTIDE SEQUENCE</scope>
    <source>
        <strain evidence="3">ARSEF 373</strain>
    </source>
</reference>
<protein>
    <recommendedName>
        <fullName evidence="2">SWIM-type domain-containing protein</fullName>
    </recommendedName>
</protein>
<keyword evidence="1" id="KW-0862">Zinc</keyword>
<comment type="caution">
    <text evidence="3">The sequence shown here is derived from an EMBL/GenBank/DDBJ whole genome shotgun (WGS) entry which is preliminary data.</text>
</comment>
<evidence type="ECO:0000256" key="1">
    <source>
        <dbReference type="PROSITE-ProRule" id="PRU00325"/>
    </source>
</evidence>
<keyword evidence="4" id="KW-1185">Reference proteome</keyword>
<proteinExistence type="predicted"/>
<keyword evidence="1" id="KW-0863">Zinc-finger</keyword>
<sequence>MIVDEFGHGQVVQHSALETNSNRHMQHLNKIKVIERSLAQEKVFICLFHVLKYLSKKIRTRSTASCLPQTKMHCSISCMRSSTLFKGNTLKSTSKRLKNDRFFEYFVKNWDNSPNSWAKHTRQHPWNCTQFVPDVDTGFVLVKYKSETHKVQSPSCMCPFVSAMKLPCKHVIAHRKHLNEVHIVPIGMIDVSPCNAVFLGMLMTFCHKWRFCNVLINAVPFAYNDGPVLKAPKEELADASKSDGESWLTKAERYKEACRIRTPINEALASIPNKREFEAFA</sequence>
<accession>A0AAV2YUW7</accession>
<dbReference type="AlphaFoldDB" id="A0AAV2YUW7"/>
<dbReference type="PANTHER" id="PTHR31569">
    <property type="entry name" value="SWIM-TYPE DOMAIN-CONTAINING PROTEIN"/>
    <property type="match status" value="1"/>
</dbReference>
<dbReference type="InterPro" id="IPR052579">
    <property type="entry name" value="Zinc_finger_SWIM"/>
</dbReference>
<evidence type="ECO:0000313" key="3">
    <source>
        <dbReference type="EMBL" id="DAZ97623.1"/>
    </source>
</evidence>
<dbReference type="InterPro" id="IPR007527">
    <property type="entry name" value="Znf_SWIM"/>
</dbReference>
<evidence type="ECO:0000259" key="2">
    <source>
        <dbReference type="PROSITE" id="PS50966"/>
    </source>
</evidence>
<reference evidence="3" key="2">
    <citation type="journal article" date="2023" name="Microbiol Resour">
        <title>Decontamination and Annotation of the Draft Genome Sequence of the Oomycete Lagenidium giganteum ARSEF 373.</title>
        <authorList>
            <person name="Morgan W.R."/>
            <person name="Tartar A."/>
        </authorList>
    </citation>
    <scope>NUCLEOTIDE SEQUENCE</scope>
    <source>
        <strain evidence="3">ARSEF 373</strain>
    </source>
</reference>
<dbReference type="EMBL" id="DAKRPA010000130">
    <property type="protein sequence ID" value="DAZ97623.1"/>
    <property type="molecule type" value="Genomic_DNA"/>
</dbReference>
<evidence type="ECO:0000313" key="4">
    <source>
        <dbReference type="Proteomes" id="UP001146120"/>
    </source>
</evidence>
<keyword evidence="1" id="KW-0479">Metal-binding</keyword>
<dbReference type="GO" id="GO:0008270">
    <property type="term" value="F:zinc ion binding"/>
    <property type="evidence" value="ECO:0007669"/>
    <property type="project" value="UniProtKB-KW"/>
</dbReference>
<feature type="domain" description="SWIM-type" evidence="2">
    <location>
        <begin position="140"/>
        <end position="179"/>
    </location>
</feature>
<name>A0AAV2YUW7_9STRA</name>
<dbReference type="Proteomes" id="UP001146120">
    <property type="component" value="Unassembled WGS sequence"/>
</dbReference>
<dbReference type="PROSITE" id="PS50966">
    <property type="entry name" value="ZF_SWIM"/>
    <property type="match status" value="1"/>
</dbReference>
<gene>
    <name evidence="3" type="ORF">N0F65_002242</name>
</gene>
<dbReference type="PANTHER" id="PTHR31569:SF4">
    <property type="entry name" value="SWIM-TYPE DOMAIN-CONTAINING PROTEIN"/>
    <property type="match status" value="1"/>
</dbReference>